<reference evidence="2" key="1">
    <citation type="journal article" date="2017" name="Nature">
        <title>The sunflower genome provides insights into oil metabolism, flowering and Asterid evolution.</title>
        <authorList>
            <person name="Badouin H."/>
            <person name="Gouzy J."/>
            <person name="Grassa C.J."/>
            <person name="Murat F."/>
            <person name="Staton S.E."/>
            <person name="Cottret L."/>
            <person name="Lelandais-Briere C."/>
            <person name="Owens G.L."/>
            <person name="Carrere S."/>
            <person name="Mayjonade B."/>
            <person name="Legrand L."/>
            <person name="Gill N."/>
            <person name="Kane N.C."/>
            <person name="Bowers J.E."/>
            <person name="Hubner S."/>
            <person name="Bellec A."/>
            <person name="Berard A."/>
            <person name="Berges H."/>
            <person name="Blanchet N."/>
            <person name="Boniface M.C."/>
            <person name="Brunel D."/>
            <person name="Catrice O."/>
            <person name="Chaidir N."/>
            <person name="Claudel C."/>
            <person name="Donnadieu C."/>
            <person name="Faraut T."/>
            <person name="Fievet G."/>
            <person name="Helmstetter N."/>
            <person name="King M."/>
            <person name="Knapp S.J."/>
            <person name="Lai Z."/>
            <person name="Le Paslier M.C."/>
            <person name="Lippi Y."/>
            <person name="Lorenzon L."/>
            <person name="Mandel J.R."/>
            <person name="Marage G."/>
            <person name="Marchand G."/>
            <person name="Marquand E."/>
            <person name="Bret-Mestries E."/>
            <person name="Morien E."/>
            <person name="Nambeesan S."/>
            <person name="Nguyen T."/>
            <person name="Pegot-Espagnet P."/>
            <person name="Pouilly N."/>
            <person name="Raftis F."/>
            <person name="Sallet E."/>
            <person name="Schiex T."/>
            <person name="Thomas J."/>
            <person name="Vandecasteele C."/>
            <person name="Vares D."/>
            <person name="Vear F."/>
            <person name="Vautrin S."/>
            <person name="Crespi M."/>
            <person name="Mangin B."/>
            <person name="Burke J.M."/>
            <person name="Salse J."/>
            <person name="Munos S."/>
            <person name="Vincourt P."/>
            <person name="Rieseberg L.H."/>
            <person name="Langlade N.B."/>
        </authorList>
    </citation>
    <scope>NUCLEOTIDE SEQUENCE</scope>
    <source>
        <tissue evidence="2">Leaves</tissue>
    </source>
</reference>
<comment type="caution">
    <text evidence="2">The sequence shown here is derived from an EMBL/GenBank/DDBJ whole genome shotgun (WGS) entry which is preliminary data.</text>
</comment>
<dbReference type="AlphaFoldDB" id="A0A9K3NZ14"/>
<sequence>MHEDPTSDLHPKKHSRRDHRISCEMTRVSNISPEVDITVVTESQPMNTTGIAVSDVFIQFLTNPKSTMFWPPTKTGEGSSNTPSDAEVLKAASLLEQVVKDHLGVDKPDQEKVHEPASSPDSEDLFGDIDVGVLMKRITSLKKDKIFKDVQIASLLEEITHKIQLIQDLETNLGSISTVVMDLKQKLEEKFGKEFTEPRKEYTAAEREQHDKEHEEALNKYIENPKHTANQKLKQKEVVMRNVGSEKNYGFQDLPDRYVATTRRDRYDRYGNRSGIKSWAYNDEKGMFLVTRKNGKVEYYNSTSLFESSTAVDLCELSLAPYHDQCRNPNCRIGWNFYNKIQKQALVNDVLQNTSIYLV</sequence>
<keyword evidence="3" id="KW-1185">Reference proteome</keyword>
<feature type="region of interest" description="Disordered" evidence="1">
    <location>
        <begin position="1"/>
        <end position="20"/>
    </location>
</feature>
<proteinExistence type="predicted"/>
<dbReference type="Gramene" id="mRNA:HanXRQr2_Chr02g0067061">
    <property type="protein sequence ID" value="CDS:HanXRQr2_Chr02g0067061.1"/>
    <property type="gene ID" value="HanXRQr2_Chr02g0067061"/>
</dbReference>
<dbReference type="Proteomes" id="UP000215914">
    <property type="component" value="Unassembled WGS sequence"/>
</dbReference>
<gene>
    <name evidence="2" type="ORF">HanXRQr2_Chr02g0067061</name>
</gene>
<protein>
    <submittedName>
        <fullName evidence="2">Uncharacterized protein</fullName>
    </submittedName>
</protein>
<dbReference type="EMBL" id="MNCJ02000317">
    <property type="protein sequence ID" value="KAF5818587.1"/>
    <property type="molecule type" value="Genomic_DNA"/>
</dbReference>
<feature type="compositionally biased region" description="Basic and acidic residues" evidence="1">
    <location>
        <begin position="1"/>
        <end position="10"/>
    </location>
</feature>
<evidence type="ECO:0000313" key="2">
    <source>
        <dbReference type="EMBL" id="KAF5818587.1"/>
    </source>
</evidence>
<accession>A0A9K3NZ14</accession>
<name>A0A9K3NZ14_HELAN</name>
<evidence type="ECO:0000256" key="1">
    <source>
        <dbReference type="SAM" id="MobiDB-lite"/>
    </source>
</evidence>
<reference evidence="2" key="2">
    <citation type="submission" date="2020-06" db="EMBL/GenBank/DDBJ databases">
        <title>Helianthus annuus Genome sequencing and assembly Release 2.</title>
        <authorList>
            <person name="Gouzy J."/>
            <person name="Langlade N."/>
            <person name="Munos S."/>
        </authorList>
    </citation>
    <scope>NUCLEOTIDE SEQUENCE</scope>
    <source>
        <tissue evidence="2">Leaves</tissue>
    </source>
</reference>
<organism evidence="2 3">
    <name type="scientific">Helianthus annuus</name>
    <name type="common">Common sunflower</name>
    <dbReference type="NCBI Taxonomy" id="4232"/>
    <lineage>
        <taxon>Eukaryota</taxon>
        <taxon>Viridiplantae</taxon>
        <taxon>Streptophyta</taxon>
        <taxon>Embryophyta</taxon>
        <taxon>Tracheophyta</taxon>
        <taxon>Spermatophyta</taxon>
        <taxon>Magnoliopsida</taxon>
        <taxon>eudicotyledons</taxon>
        <taxon>Gunneridae</taxon>
        <taxon>Pentapetalae</taxon>
        <taxon>asterids</taxon>
        <taxon>campanulids</taxon>
        <taxon>Asterales</taxon>
        <taxon>Asteraceae</taxon>
        <taxon>Asteroideae</taxon>
        <taxon>Heliantheae alliance</taxon>
        <taxon>Heliantheae</taxon>
        <taxon>Helianthus</taxon>
    </lineage>
</organism>
<evidence type="ECO:0000313" key="3">
    <source>
        <dbReference type="Proteomes" id="UP000215914"/>
    </source>
</evidence>